<evidence type="ECO:0000313" key="2">
    <source>
        <dbReference type="Proteomes" id="UP000789739"/>
    </source>
</evidence>
<accession>A0A9N9DRN7</accession>
<sequence>SQENIEELNKKFEKRKLKPSEMLARFQQYRQNGLPTKINSLIENFALEETGKNRGRMQQLILESDFPKLREEINNAIKTREELERLEKLKPRHGNTNYQDFDDYYESVKRL</sequence>
<dbReference type="EMBL" id="CAJVPI010002817">
    <property type="protein sequence ID" value="CAG8649912.1"/>
    <property type="molecule type" value="Genomic_DNA"/>
</dbReference>
<reference evidence="1" key="1">
    <citation type="submission" date="2021-06" db="EMBL/GenBank/DDBJ databases">
        <authorList>
            <person name="Kallberg Y."/>
            <person name="Tangrot J."/>
            <person name="Rosling A."/>
        </authorList>
    </citation>
    <scope>NUCLEOTIDE SEQUENCE</scope>
    <source>
        <strain evidence="1">BR232B</strain>
    </source>
</reference>
<protein>
    <submittedName>
        <fullName evidence="1">9664_t:CDS:1</fullName>
    </submittedName>
</protein>
<organism evidence="1 2">
    <name type="scientific">Paraglomus brasilianum</name>
    <dbReference type="NCBI Taxonomy" id="144538"/>
    <lineage>
        <taxon>Eukaryota</taxon>
        <taxon>Fungi</taxon>
        <taxon>Fungi incertae sedis</taxon>
        <taxon>Mucoromycota</taxon>
        <taxon>Glomeromycotina</taxon>
        <taxon>Glomeromycetes</taxon>
        <taxon>Paraglomerales</taxon>
        <taxon>Paraglomeraceae</taxon>
        <taxon>Paraglomus</taxon>
    </lineage>
</organism>
<feature type="non-terminal residue" evidence="1">
    <location>
        <position position="1"/>
    </location>
</feature>
<proteinExistence type="predicted"/>
<gene>
    <name evidence="1" type="ORF">PBRASI_LOCUS10215</name>
</gene>
<dbReference type="Proteomes" id="UP000789739">
    <property type="component" value="Unassembled WGS sequence"/>
</dbReference>
<evidence type="ECO:0000313" key="1">
    <source>
        <dbReference type="EMBL" id="CAG8649912.1"/>
    </source>
</evidence>
<comment type="caution">
    <text evidence="1">The sequence shown here is derived from an EMBL/GenBank/DDBJ whole genome shotgun (WGS) entry which is preliminary data.</text>
</comment>
<name>A0A9N9DRN7_9GLOM</name>
<dbReference type="AlphaFoldDB" id="A0A9N9DRN7"/>
<keyword evidence="2" id="KW-1185">Reference proteome</keyword>
<dbReference type="OrthoDB" id="10505679at2759"/>